<dbReference type="PROSITE" id="PS50294">
    <property type="entry name" value="WD_REPEATS_REGION"/>
    <property type="match status" value="3"/>
</dbReference>
<feature type="repeat" description="WD" evidence="5">
    <location>
        <begin position="1063"/>
        <end position="1104"/>
    </location>
</feature>
<dbReference type="Pfam" id="PF00400">
    <property type="entry name" value="WD40"/>
    <property type="match status" value="6"/>
</dbReference>
<evidence type="ECO:0000256" key="6">
    <source>
        <dbReference type="PROSITE-ProRule" id="PRU00339"/>
    </source>
</evidence>
<dbReference type="SUPFAM" id="SSF82171">
    <property type="entry name" value="DPP6 N-terminal domain-like"/>
    <property type="match status" value="1"/>
</dbReference>
<dbReference type="Pfam" id="PF14559">
    <property type="entry name" value="TPR_19"/>
    <property type="match status" value="1"/>
</dbReference>
<dbReference type="EMBL" id="JAERRG010000046">
    <property type="protein sequence ID" value="MBL1120232.1"/>
    <property type="molecule type" value="Genomic_DNA"/>
</dbReference>
<keyword evidence="2" id="KW-0677">Repeat</keyword>
<evidence type="ECO:0000256" key="4">
    <source>
        <dbReference type="ARBA" id="ARBA00022840"/>
    </source>
</evidence>
<feature type="domain" description="Protein kinase" evidence="8">
    <location>
        <begin position="20"/>
        <end position="290"/>
    </location>
</feature>
<keyword evidence="9" id="KW-0418">Kinase</keyword>
<comment type="caution">
    <text evidence="9">The sequence shown here is derived from an EMBL/GenBank/DDBJ whole genome shotgun (WGS) entry which is preliminary data.</text>
</comment>
<feature type="repeat" description="WD" evidence="5">
    <location>
        <begin position="468"/>
        <end position="499"/>
    </location>
</feature>
<keyword evidence="4 7" id="KW-0067">ATP-binding</keyword>
<dbReference type="InterPro" id="IPR020472">
    <property type="entry name" value="WD40_PAC1"/>
</dbReference>
<dbReference type="InterPro" id="IPR015943">
    <property type="entry name" value="WD40/YVTN_repeat-like_dom_sf"/>
</dbReference>
<dbReference type="Gene3D" id="3.30.200.20">
    <property type="entry name" value="Phosphorylase Kinase, domain 1"/>
    <property type="match status" value="1"/>
</dbReference>
<dbReference type="Proteomes" id="UP000621510">
    <property type="component" value="Unassembled WGS sequence"/>
</dbReference>
<accession>A0ABS1Q7W3</accession>
<dbReference type="PROSITE" id="PS50082">
    <property type="entry name" value="WD_REPEATS_2"/>
    <property type="match status" value="6"/>
</dbReference>
<dbReference type="CDD" id="cd00200">
    <property type="entry name" value="WD40"/>
    <property type="match status" value="2"/>
</dbReference>
<keyword evidence="3 7" id="KW-0547">Nucleotide-binding</keyword>
<evidence type="ECO:0000256" key="2">
    <source>
        <dbReference type="ARBA" id="ARBA00022737"/>
    </source>
</evidence>
<dbReference type="PRINTS" id="PR00320">
    <property type="entry name" value="GPROTEINBRPT"/>
</dbReference>
<dbReference type="SMART" id="SM00220">
    <property type="entry name" value="S_TKc"/>
    <property type="match status" value="1"/>
</dbReference>
<dbReference type="PROSITE" id="PS00108">
    <property type="entry name" value="PROTEIN_KINASE_ST"/>
    <property type="match status" value="1"/>
</dbReference>
<evidence type="ECO:0000256" key="7">
    <source>
        <dbReference type="PROSITE-ProRule" id="PRU10141"/>
    </source>
</evidence>
<feature type="binding site" evidence="7">
    <location>
        <position position="49"/>
    </location>
    <ligand>
        <name>ATP</name>
        <dbReference type="ChEBI" id="CHEBI:30616"/>
    </ligand>
</feature>
<dbReference type="PROSITE" id="PS50011">
    <property type="entry name" value="PROTEIN_KINASE_DOM"/>
    <property type="match status" value="1"/>
</dbReference>
<feature type="repeat" description="TPR" evidence="6">
    <location>
        <begin position="313"/>
        <end position="346"/>
    </location>
</feature>
<dbReference type="SUPFAM" id="SSF50998">
    <property type="entry name" value="Quinoprotein alcohol dehydrogenase-like"/>
    <property type="match status" value="1"/>
</dbReference>
<dbReference type="InterPro" id="IPR011009">
    <property type="entry name" value="Kinase-like_dom_sf"/>
</dbReference>
<dbReference type="RefSeq" id="WP_201858003.1">
    <property type="nucleotide sequence ID" value="NZ_JAERRG010000046.1"/>
</dbReference>
<dbReference type="Gene3D" id="2.130.10.10">
    <property type="entry name" value="YVTN repeat-like/Quinoprotein amine dehydrogenase"/>
    <property type="match status" value="5"/>
</dbReference>
<dbReference type="InterPro" id="IPR019775">
    <property type="entry name" value="WD40_repeat_CS"/>
</dbReference>
<dbReference type="PROSITE" id="PS50005">
    <property type="entry name" value="TPR"/>
    <property type="match status" value="1"/>
</dbReference>
<keyword evidence="1 5" id="KW-0853">WD repeat</keyword>
<dbReference type="PROSITE" id="PS00107">
    <property type="entry name" value="PROTEIN_KINASE_ATP"/>
    <property type="match status" value="1"/>
</dbReference>
<feature type="repeat" description="WD" evidence="5">
    <location>
        <begin position="500"/>
        <end position="541"/>
    </location>
</feature>
<evidence type="ECO:0000256" key="5">
    <source>
        <dbReference type="PROSITE-ProRule" id="PRU00221"/>
    </source>
</evidence>
<keyword evidence="9" id="KW-0808">Transferase</keyword>
<reference evidence="9 10" key="1">
    <citation type="submission" date="2021-01" db="EMBL/GenBank/DDBJ databases">
        <title>WGS of actinomycetes isolated from Thailand.</title>
        <authorList>
            <person name="Thawai C."/>
        </authorList>
    </citation>
    <scope>NUCLEOTIDE SEQUENCE [LARGE SCALE GENOMIC DNA]</scope>
    <source>
        <strain evidence="9 10">CA3R110</strain>
    </source>
</reference>
<dbReference type="SUPFAM" id="SSF56112">
    <property type="entry name" value="Protein kinase-like (PK-like)"/>
    <property type="match status" value="1"/>
</dbReference>
<dbReference type="PROSITE" id="PS00678">
    <property type="entry name" value="WD_REPEATS_1"/>
    <property type="match status" value="3"/>
</dbReference>
<dbReference type="PANTHER" id="PTHR19879:SF9">
    <property type="entry name" value="TRANSCRIPTION INITIATION FACTOR TFIID SUBUNIT 5"/>
    <property type="match status" value="1"/>
</dbReference>
<dbReference type="InterPro" id="IPR008271">
    <property type="entry name" value="Ser/Thr_kinase_AS"/>
</dbReference>
<dbReference type="InterPro" id="IPR017441">
    <property type="entry name" value="Protein_kinase_ATP_BS"/>
</dbReference>
<protein>
    <submittedName>
        <fullName evidence="9">Protein kinase</fullName>
    </submittedName>
</protein>
<dbReference type="SMART" id="SM00320">
    <property type="entry name" value="WD40"/>
    <property type="match status" value="10"/>
</dbReference>
<dbReference type="Pfam" id="PF00069">
    <property type="entry name" value="Pkinase"/>
    <property type="match status" value="1"/>
</dbReference>
<dbReference type="Gene3D" id="1.25.40.10">
    <property type="entry name" value="Tetratricopeptide repeat domain"/>
    <property type="match status" value="2"/>
</dbReference>
<dbReference type="GO" id="GO:0016301">
    <property type="term" value="F:kinase activity"/>
    <property type="evidence" value="ECO:0007669"/>
    <property type="project" value="UniProtKB-KW"/>
</dbReference>
<dbReference type="InterPro" id="IPR019734">
    <property type="entry name" value="TPR_rpt"/>
</dbReference>
<gene>
    <name evidence="9" type="ORF">JK364_49275</name>
</gene>
<dbReference type="SMART" id="SM00028">
    <property type="entry name" value="TPR"/>
    <property type="match status" value="2"/>
</dbReference>
<dbReference type="InterPro" id="IPR011047">
    <property type="entry name" value="Quinoprotein_ADH-like_sf"/>
</dbReference>
<dbReference type="InterPro" id="IPR001680">
    <property type="entry name" value="WD40_rpt"/>
</dbReference>
<dbReference type="Gene3D" id="1.10.510.10">
    <property type="entry name" value="Transferase(Phosphotransferase) domain 1"/>
    <property type="match status" value="1"/>
</dbReference>
<sequence length="1144" mass="123291">MNAPTSPTVWATGETVDGRYRVIGELGRGGMGVVHRVRHLAWGIDMAVKSSRPELFRSHGDQELFVREAEAWVSLGLHPNVCACHYVRVIDGVPRVFAEYVDGGSLAEWIGDGRLHAGDARQALARVLDTAVQAARGLEHAHRGDLVHQDVKPANILLDGTGAAKLTDFGLARSKAATAPAGLQVAPGASVLVPSGGMTVGYASPEQLAGEPVGRRSDVYSFAVSVLEMFTGGVHWAAGSVAGLALEEYLADPSNPVAAPPEVAHLLRRCLRQHPAHRPPSMADIADVLTGIYEQATGSAYPRPASQAADLRADELNNRGLSLLDLDRAADAEHAFGQALAVDPHHVGAVYNSGLFRWRTGAITDGELVARLEAIPRGSGASSWQVRLFLARVHLERGDLAAAHDLLDALARERPDDTDVRAALRVAASGTVADARHTGTREFREPFAVPFAPVKLLARHEVMGYLPIRFTPDGRLALSGHWDGVLRLWDTATSAQRLSVKGHRTQVLGVDLTPDGSYALSTSRDGTVQFWDLRAGGCTRVIRSAARATGCPVRLSADGRIGVWQGVDGRVQVWEPRTGTCLWSLGAALKDGALDGSQYEVSADGRHVLTAEEDGARLWSVADGRCRVLAAGSGTHALCFSPDGRMVAVAGQDRVIRLWAVGDDQRVRTVRTLTGLTAAAGHLAFGDGGRLLLLSGTTGDHTVQLWELSGGRCLRTFTAHAYGMHHVGFPDGDDRFGCSIGGHPELPVHRWRLPATGYAAEPHVVRPREYAEVSRLGGLAEELLAEARQAMSNGRHRSAFGLLTRAREIPGYERAPQVLAAWHELGRSARHVRLRSAWSRPLDAGHLSYGAITAIGVAADVRLAVSGQSDGTVRIWDLDSGACTRVLDDHQGRVGGVALSDDGRHVLCEGTKPLAIIRRRLADGECRRLTPDWDMRRTIRFTGDGRYAWFGGGDGVLRRWDLDDDRCVTTITRNGPVNVISTSADGRLAAVGDSGGVLRLRDLDTGACLRTWTGPREPILSACLSADGRLAMSTHQVMSSGSGAKDEPIRLWDAGSRRSVREFAGHEGWVSAVRFTPDARFAFSAGHDRSVRMWEVATGRCLHVLEGHQQRIRHLELTPDLRNLVSAGDDGIRLWDLDWELAAD</sequence>
<evidence type="ECO:0000256" key="3">
    <source>
        <dbReference type="ARBA" id="ARBA00022741"/>
    </source>
</evidence>
<proteinExistence type="predicted"/>
<organism evidence="9 10">
    <name type="scientific">Streptomyces endocoffeicus</name>
    <dbReference type="NCBI Taxonomy" id="2898945"/>
    <lineage>
        <taxon>Bacteria</taxon>
        <taxon>Bacillati</taxon>
        <taxon>Actinomycetota</taxon>
        <taxon>Actinomycetes</taxon>
        <taxon>Kitasatosporales</taxon>
        <taxon>Streptomycetaceae</taxon>
        <taxon>Streptomyces</taxon>
    </lineage>
</organism>
<keyword evidence="10" id="KW-1185">Reference proteome</keyword>
<keyword evidence="6" id="KW-0802">TPR repeat</keyword>
<dbReference type="CDD" id="cd14014">
    <property type="entry name" value="STKc_PknB_like"/>
    <property type="match status" value="1"/>
</dbReference>
<feature type="repeat" description="WD" evidence="5">
    <location>
        <begin position="852"/>
        <end position="886"/>
    </location>
</feature>
<name>A0ABS1Q7W3_9ACTN</name>
<dbReference type="InterPro" id="IPR011990">
    <property type="entry name" value="TPR-like_helical_dom_sf"/>
</dbReference>
<feature type="repeat" description="WD" evidence="5">
    <location>
        <begin position="1105"/>
        <end position="1138"/>
    </location>
</feature>
<evidence type="ECO:0000256" key="1">
    <source>
        <dbReference type="ARBA" id="ARBA00022574"/>
    </source>
</evidence>
<evidence type="ECO:0000313" key="9">
    <source>
        <dbReference type="EMBL" id="MBL1120232.1"/>
    </source>
</evidence>
<feature type="repeat" description="WD" evidence="5">
    <location>
        <begin position="637"/>
        <end position="669"/>
    </location>
</feature>
<evidence type="ECO:0000259" key="8">
    <source>
        <dbReference type="PROSITE" id="PS50011"/>
    </source>
</evidence>
<dbReference type="PANTHER" id="PTHR19879">
    <property type="entry name" value="TRANSCRIPTION INITIATION FACTOR TFIID"/>
    <property type="match status" value="1"/>
</dbReference>
<evidence type="ECO:0000313" key="10">
    <source>
        <dbReference type="Proteomes" id="UP000621510"/>
    </source>
</evidence>
<dbReference type="SUPFAM" id="SSF48452">
    <property type="entry name" value="TPR-like"/>
    <property type="match status" value="1"/>
</dbReference>
<dbReference type="InterPro" id="IPR000719">
    <property type="entry name" value="Prot_kinase_dom"/>
</dbReference>